<dbReference type="SMART" id="SM00267">
    <property type="entry name" value="GGDEF"/>
    <property type="match status" value="1"/>
</dbReference>
<keyword evidence="8" id="KW-1185">Reference proteome</keyword>
<dbReference type="InterPro" id="IPR029787">
    <property type="entry name" value="Nucleotide_cyclase"/>
</dbReference>
<sequence length="659" mass="74296">MPDKSLSIRKSLRARIAAAVFTMVLLMLVSGAVSLYYFSQLNIAVSKQSEQELPALKTLNSIQLSITRLATLSNEVSNSNSPAYSRILMSQVRQQVEELQLSLKTLGSANEQIQRLTEIVAKVEPSVMNMSLSKAMLDQVEDALFTRTTEALQQTIEHYKMVEEADTKALLDGLWQDLNQLAANEHLYEQNRTLANIRKTLASLSQVDSASFQAINPLISAPNGVFELLSKKEVYRTEVLGLSTQNRILLGSVVDFGHRVYIETEDNVTFQANDISASSERFIDVLTVMFIIQLLVALSLIVYLHRELFRRLQALKHLVGQQKKITADDVALFDERNELGVLVKQLQNYVDTITAQQQQIEATSHQLQMIIKHSHMKVAVFQGEQLLYCSESLSQLFSERELRCVDEFPESVQQSIRASKSGLKAVDKATYLDEHNQHWYEIVSDVVFWDNQRADLVCFMDVTEQIKAEQEFKRTLMVVESEAKIDPLTGLLNRKLFDTQVASFQSGEGEGGYAVLLFDVDYFKHYNDQLGHLQGDNILKMVASVIKRNTPASGLAIRYGGEEFLVFIPDCPERRAVNIAQSIVEDVYGQRVPHPTSPHEYLSVSCGISVQQTAEDAVLKVFDQADKSLYKAKNSGRNCMMVWRALHQSESTEEPPLTQ</sequence>
<keyword evidence="4" id="KW-1133">Transmembrane helix</keyword>
<feature type="domain" description="GGDEF" evidence="5">
    <location>
        <begin position="511"/>
        <end position="645"/>
    </location>
</feature>
<evidence type="ECO:0000256" key="3">
    <source>
        <dbReference type="ARBA" id="ARBA00034247"/>
    </source>
</evidence>
<dbReference type="EC" id="2.7.7.65" evidence="2"/>
<dbReference type="NCBIfam" id="TIGR00254">
    <property type="entry name" value="GGDEF"/>
    <property type="match status" value="1"/>
</dbReference>
<dbReference type="SUPFAM" id="SSF55073">
    <property type="entry name" value="Nucleotide cyclase"/>
    <property type="match status" value="1"/>
</dbReference>
<comment type="catalytic activity">
    <reaction evidence="3">
        <text>2 GTP = 3',3'-c-di-GMP + 2 diphosphate</text>
        <dbReference type="Rhea" id="RHEA:24898"/>
        <dbReference type="ChEBI" id="CHEBI:33019"/>
        <dbReference type="ChEBI" id="CHEBI:37565"/>
        <dbReference type="ChEBI" id="CHEBI:58805"/>
        <dbReference type="EC" id="2.7.7.65"/>
    </reaction>
</comment>
<keyword evidence="4" id="KW-0812">Transmembrane</keyword>
<dbReference type="Pfam" id="PF00990">
    <property type="entry name" value="GGDEF"/>
    <property type="match status" value="1"/>
</dbReference>
<evidence type="ECO:0000313" key="7">
    <source>
        <dbReference type="EMBL" id="SBT22090.1"/>
    </source>
</evidence>
<dbReference type="OrthoDB" id="6101852at2"/>
<dbReference type="GO" id="GO:0043709">
    <property type="term" value="P:cell adhesion involved in single-species biofilm formation"/>
    <property type="evidence" value="ECO:0007669"/>
    <property type="project" value="TreeGrafter"/>
</dbReference>
<reference evidence="6 9" key="2">
    <citation type="submission" date="2016-06" db="EMBL/GenBank/DDBJ databases">
        <authorList>
            <person name="Kjaerup R.B."/>
            <person name="Dalgaard T.S."/>
            <person name="Juul-Madsen H.R."/>
        </authorList>
    </citation>
    <scope>NUCLEOTIDE SEQUENCE [LARGE SCALE GENOMIC DNA]</scope>
    <source>
        <strain evidence="6 9">CECT 5115</strain>
    </source>
</reference>
<evidence type="ECO:0000313" key="8">
    <source>
        <dbReference type="Proteomes" id="UP000092840"/>
    </source>
</evidence>
<keyword evidence="6" id="KW-0808">Transferase</keyword>
<dbReference type="InterPro" id="IPR043128">
    <property type="entry name" value="Rev_trsase/Diguanyl_cyclase"/>
</dbReference>
<name>A0A1C3JPL0_9GAMM</name>
<dbReference type="PANTHER" id="PTHR45138">
    <property type="entry name" value="REGULATORY COMPONENTS OF SENSORY TRANSDUCTION SYSTEM"/>
    <property type="match status" value="1"/>
</dbReference>
<organism evidence="6 9">
    <name type="scientific">Marinomonas gallaica</name>
    <dbReference type="NCBI Taxonomy" id="1806667"/>
    <lineage>
        <taxon>Bacteria</taxon>
        <taxon>Pseudomonadati</taxon>
        <taxon>Pseudomonadota</taxon>
        <taxon>Gammaproteobacteria</taxon>
        <taxon>Oceanospirillales</taxon>
        <taxon>Oceanospirillaceae</taxon>
        <taxon>Marinomonas</taxon>
    </lineage>
</organism>
<evidence type="ECO:0000256" key="4">
    <source>
        <dbReference type="SAM" id="Phobius"/>
    </source>
</evidence>
<dbReference type="FunFam" id="3.30.70.270:FF:000001">
    <property type="entry name" value="Diguanylate cyclase domain protein"/>
    <property type="match status" value="1"/>
</dbReference>
<dbReference type="GO" id="GO:0052621">
    <property type="term" value="F:diguanylate cyclase activity"/>
    <property type="evidence" value="ECO:0007669"/>
    <property type="project" value="UniProtKB-EC"/>
</dbReference>
<dbReference type="AlphaFoldDB" id="A0A1C3JPL0"/>
<dbReference type="GO" id="GO:1902201">
    <property type="term" value="P:negative regulation of bacterial-type flagellum-dependent cell motility"/>
    <property type="evidence" value="ECO:0007669"/>
    <property type="project" value="TreeGrafter"/>
</dbReference>
<keyword evidence="6" id="KW-0548">Nucleotidyltransferase</keyword>
<dbReference type="CDD" id="cd01949">
    <property type="entry name" value="GGDEF"/>
    <property type="match status" value="1"/>
</dbReference>
<dbReference type="EMBL" id="FLRA01000005">
    <property type="protein sequence ID" value="SBT16959.1"/>
    <property type="molecule type" value="Genomic_DNA"/>
</dbReference>
<evidence type="ECO:0000313" key="6">
    <source>
        <dbReference type="EMBL" id="SBT16959.1"/>
    </source>
</evidence>
<dbReference type="PANTHER" id="PTHR45138:SF9">
    <property type="entry name" value="DIGUANYLATE CYCLASE DGCM-RELATED"/>
    <property type="match status" value="1"/>
</dbReference>
<dbReference type="PROSITE" id="PS50887">
    <property type="entry name" value="GGDEF"/>
    <property type="match status" value="1"/>
</dbReference>
<feature type="transmembrane region" description="Helical" evidence="4">
    <location>
        <begin position="282"/>
        <end position="304"/>
    </location>
</feature>
<protein>
    <recommendedName>
        <fullName evidence="2">diguanylate cyclase</fullName>
        <ecNumber evidence="2">2.7.7.65</ecNumber>
    </recommendedName>
</protein>
<reference evidence="7 8" key="1">
    <citation type="submission" date="2016-06" db="EMBL/GenBank/DDBJ databases">
        <authorList>
            <person name="Rodrigo-Torres L."/>
            <person name="Arahal D.R."/>
        </authorList>
    </citation>
    <scope>NUCLEOTIDE SEQUENCE [LARGE SCALE GENOMIC DNA]</scope>
    <source>
        <strain evidence="7 8">CECT 5116</strain>
    </source>
</reference>
<evidence type="ECO:0000313" key="9">
    <source>
        <dbReference type="Proteomes" id="UP000092871"/>
    </source>
</evidence>
<evidence type="ECO:0000256" key="2">
    <source>
        <dbReference type="ARBA" id="ARBA00012528"/>
    </source>
</evidence>
<dbReference type="Gene3D" id="3.30.70.270">
    <property type="match status" value="1"/>
</dbReference>
<evidence type="ECO:0000259" key="5">
    <source>
        <dbReference type="PROSITE" id="PS50887"/>
    </source>
</evidence>
<dbReference type="Proteomes" id="UP000092840">
    <property type="component" value="Unassembled WGS sequence"/>
</dbReference>
<dbReference type="GO" id="GO:0005886">
    <property type="term" value="C:plasma membrane"/>
    <property type="evidence" value="ECO:0007669"/>
    <property type="project" value="TreeGrafter"/>
</dbReference>
<evidence type="ECO:0000256" key="1">
    <source>
        <dbReference type="ARBA" id="ARBA00001946"/>
    </source>
</evidence>
<dbReference type="InterPro" id="IPR050469">
    <property type="entry name" value="Diguanylate_Cyclase"/>
</dbReference>
<dbReference type="RefSeq" id="WP_067032932.1">
    <property type="nucleotide sequence ID" value="NZ_FLRA01000005.1"/>
</dbReference>
<dbReference type="Proteomes" id="UP000092871">
    <property type="component" value="Unassembled WGS sequence"/>
</dbReference>
<accession>A0A1C3JPL0</accession>
<gene>
    <name evidence="6" type="primary">ydaM_4</name>
    <name evidence="7" type="synonym">ydaM_8</name>
    <name evidence="6" type="ORF">MGA5115_01047</name>
    <name evidence="7" type="ORF">MGA5116_02701</name>
</gene>
<dbReference type="EMBL" id="FLRB01000015">
    <property type="protein sequence ID" value="SBT22090.1"/>
    <property type="molecule type" value="Genomic_DNA"/>
</dbReference>
<comment type="cofactor">
    <cofactor evidence="1">
        <name>Mg(2+)</name>
        <dbReference type="ChEBI" id="CHEBI:18420"/>
    </cofactor>
</comment>
<feature type="transmembrane region" description="Helical" evidence="4">
    <location>
        <begin position="12"/>
        <end position="38"/>
    </location>
</feature>
<keyword evidence="4" id="KW-0472">Membrane</keyword>
<dbReference type="InterPro" id="IPR000160">
    <property type="entry name" value="GGDEF_dom"/>
</dbReference>
<proteinExistence type="predicted"/>